<protein>
    <submittedName>
        <fullName evidence="2">Uncharacterized protein</fullName>
    </submittedName>
</protein>
<proteinExistence type="predicted"/>
<reference evidence="2 3" key="1">
    <citation type="submission" date="2024-08" db="EMBL/GenBank/DDBJ databases">
        <title>Sulfate-reducing bacteria isolated from formation water of the oil field in Kazakhstan and description of Pseudodesulfovibrio sp.</title>
        <authorList>
            <person name="Bidzhieva S.K."/>
            <person name="Tourova T.P."/>
            <person name="Grouzdev D.S."/>
            <person name="Beletsky A.V."/>
            <person name="Sokolova D.S."/>
            <person name="Samigullina S.R."/>
            <person name="Poltaraus A.B."/>
            <person name="Avtukh A.N."/>
            <person name="Tereshina V.M."/>
            <person name="Zhaparov N.S."/>
            <person name="Mardanov A.V."/>
            <person name="Nazina T.N."/>
        </authorList>
    </citation>
    <scope>NUCLEOTIDE SEQUENCE [LARGE SCALE GENOMIC DNA]</scope>
    <source>
        <strain evidence="2 3">9FUS</strain>
    </source>
</reference>
<dbReference type="RefSeq" id="WP_371388175.1">
    <property type="nucleotide sequence ID" value="NZ_JBGLYH010000087.1"/>
</dbReference>
<comment type="caution">
    <text evidence="2">The sequence shown here is derived from an EMBL/GenBank/DDBJ whole genome shotgun (WGS) entry which is preliminary data.</text>
</comment>
<evidence type="ECO:0000256" key="1">
    <source>
        <dbReference type="SAM" id="Phobius"/>
    </source>
</evidence>
<accession>A0ABV4K6V2</accession>
<name>A0ABV4K6V2_9BACT</name>
<sequence>MYVPIKIFPNRQSLRGRIIIAALCLGLAVAGFHFLNDNNFKIAVYCLSMAGFAVAMINAVAVMARQPMVKILDDRFSVYTPFGYALIRFGEVLAFRRSRMPFSHALRIEINNSARPKFPSAFCRLLYAVVSLNFTNTVSIPGSLLGADPESVMQMLEKRRVAAVRLDAIGDYNPQALTSLG</sequence>
<evidence type="ECO:0000313" key="3">
    <source>
        <dbReference type="Proteomes" id="UP001568698"/>
    </source>
</evidence>
<gene>
    <name evidence="2" type="ORF">AB6M95_18235</name>
</gene>
<keyword evidence="1" id="KW-0472">Membrane</keyword>
<keyword evidence="3" id="KW-1185">Reference proteome</keyword>
<dbReference type="EMBL" id="JBGLYH010000087">
    <property type="protein sequence ID" value="MEZ7198692.1"/>
    <property type="molecule type" value="Genomic_DNA"/>
</dbReference>
<dbReference type="Proteomes" id="UP001568698">
    <property type="component" value="Unassembled WGS sequence"/>
</dbReference>
<keyword evidence="1" id="KW-1133">Transmembrane helix</keyword>
<feature type="transmembrane region" description="Helical" evidence="1">
    <location>
        <begin position="18"/>
        <end position="35"/>
    </location>
</feature>
<organism evidence="2 3">
    <name type="scientific">Pseudodesulfovibrio karagichevae</name>
    <dbReference type="NCBI Taxonomy" id="3239305"/>
    <lineage>
        <taxon>Bacteria</taxon>
        <taxon>Pseudomonadati</taxon>
        <taxon>Thermodesulfobacteriota</taxon>
        <taxon>Desulfovibrionia</taxon>
        <taxon>Desulfovibrionales</taxon>
        <taxon>Desulfovibrionaceae</taxon>
    </lineage>
</organism>
<feature type="transmembrane region" description="Helical" evidence="1">
    <location>
        <begin position="42"/>
        <end position="64"/>
    </location>
</feature>
<evidence type="ECO:0000313" key="2">
    <source>
        <dbReference type="EMBL" id="MEZ7198692.1"/>
    </source>
</evidence>
<keyword evidence="1" id="KW-0812">Transmembrane</keyword>